<dbReference type="InterPro" id="IPR003959">
    <property type="entry name" value="ATPase_AAA_core"/>
</dbReference>
<dbReference type="AlphaFoldDB" id="A0A927MJ89"/>
<organism evidence="2 3">
    <name type="scientific">Plantactinospora soyae</name>
    <dbReference type="NCBI Taxonomy" id="1544732"/>
    <lineage>
        <taxon>Bacteria</taxon>
        <taxon>Bacillati</taxon>
        <taxon>Actinomycetota</taxon>
        <taxon>Actinomycetes</taxon>
        <taxon>Micromonosporales</taxon>
        <taxon>Micromonosporaceae</taxon>
        <taxon>Plantactinospora</taxon>
    </lineage>
</organism>
<comment type="caution">
    <text evidence="2">The sequence shown here is derived from an EMBL/GenBank/DDBJ whole genome shotgun (WGS) entry which is preliminary data.</text>
</comment>
<dbReference type="PANTHER" id="PTHR43581">
    <property type="entry name" value="ATP/GTP PHOSPHATASE"/>
    <property type="match status" value="1"/>
</dbReference>
<gene>
    <name evidence="2" type="ORF">H4W31_008231</name>
</gene>
<feature type="domain" description="ATPase AAA-type core" evidence="1">
    <location>
        <begin position="48"/>
        <end position="285"/>
    </location>
</feature>
<reference evidence="2" key="1">
    <citation type="submission" date="2020-10" db="EMBL/GenBank/DDBJ databases">
        <title>Sequencing the genomes of 1000 actinobacteria strains.</title>
        <authorList>
            <person name="Klenk H.-P."/>
        </authorList>
    </citation>
    <scope>NUCLEOTIDE SEQUENCE</scope>
    <source>
        <strain evidence="2">DSM 46832</strain>
    </source>
</reference>
<dbReference type="InterPro" id="IPR027417">
    <property type="entry name" value="P-loop_NTPase"/>
</dbReference>
<dbReference type="SUPFAM" id="SSF52540">
    <property type="entry name" value="P-loop containing nucleoside triphosphate hydrolases"/>
    <property type="match status" value="1"/>
</dbReference>
<name>A0A927MJ89_9ACTN</name>
<evidence type="ECO:0000313" key="3">
    <source>
        <dbReference type="Proteomes" id="UP000649753"/>
    </source>
</evidence>
<dbReference type="Pfam" id="PF13304">
    <property type="entry name" value="AAA_21"/>
    <property type="match status" value="1"/>
</dbReference>
<dbReference type="PANTHER" id="PTHR43581:SF4">
    <property type="entry name" value="ATP_GTP PHOSPHATASE"/>
    <property type="match status" value="1"/>
</dbReference>
<dbReference type="GO" id="GO:0016887">
    <property type="term" value="F:ATP hydrolysis activity"/>
    <property type="evidence" value="ECO:0007669"/>
    <property type="project" value="InterPro"/>
</dbReference>
<dbReference type="InterPro" id="IPR051396">
    <property type="entry name" value="Bact_Antivir_Def_Nuclease"/>
</dbReference>
<sequence length="490" mass="53894">MVASENDARSRVWSRILATNPPQWIKSIRIIESEVFEEQVIELDSAICIVGSHGAGKTLLLRVIQAAFGFGGGTPPFVGAEGYGNVDNPVVGVIELTVSVDGNEEKKVIDLAGSVDERFQAWATDGWQTNWPAYVSSAELANDFTWYYQELPHSKKRLLNEQRFKSSELVALAGILGKKYDSVSMWTVVLDSRSDDDESWYQQRPYVISKTAGRESDNTSFSLGELWVYQVLWEQGRLDAGSMFMLDEPESFLALRGHRAFIDEVARRALKGKLQLIVATHSPQVFSRFPLKNVRMCVRGSRGKIRVVEPESLVQVQRAVGLEIPVAVIVLVEDAFASLVLVGVLGCLNASIAGIEVVQAGGKDNVIAGVRCLSSASRVRVIGVLDADQRDFADSSNGLFLLPGKSDPEQELIGFAYGNSEAVAAALGRSETALLVALGGFEFFEHQRWPDVLATQLGLDLRFVTSVLIRLWCQQEDIRRQAFELAAVLA</sequence>
<dbReference type="Proteomes" id="UP000649753">
    <property type="component" value="Unassembled WGS sequence"/>
</dbReference>
<protein>
    <submittedName>
        <fullName evidence="2">ATPase</fullName>
    </submittedName>
</protein>
<evidence type="ECO:0000313" key="2">
    <source>
        <dbReference type="EMBL" id="MBE1492593.1"/>
    </source>
</evidence>
<accession>A0A927MJ89</accession>
<dbReference type="GO" id="GO:0005524">
    <property type="term" value="F:ATP binding"/>
    <property type="evidence" value="ECO:0007669"/>
    <property type="project" value="InterPro"/>
</dbReference>
<proteinExistence type="predicted"/>
<keyword evidence="3" id="KW-1185">Reference proteome</keyword>
<dbReference type="RefSeq" id="WP_192771473.1">
    <property type="nucleotide sequence ID" value="NZ_JADBEB010000001.1"/>
</dbReference>
<dbReference type="EMBL" id="JADBEB010000001">
    <property type="protein sequence ID" value="MBE1492593.1"/>
    <property type="molecule type" value="Genomic_DNA"/>
</dbReference>
<evidence type="ECO:0000259" key="1">
    <source>
        <dbReference type="Pfam" id="PF13304"/>
    </source>
</evidence>